<sequence length="504" mass="56231">MARTLDQLVFNNSFSQLPASFYTAVTPQPLNDPFLVSFNPRVCQLLELNTKDVATDRFAQIFTGNLPHPSFTPLAMKYTGHQFGQYNPDLGDGRGVLLGEVVTSSGAKWDLHLKGSGLTPYSRQGDGRAVLRSSIREYLASAAMAGLGIKTTHALAVLSSTTPVYREKVEQGATLIRVAESHIRFGHFEYLFYTQQHGDLKLLADYIIEHHFPDLQTHPAPYAAMYQNIIELTATLIADWQSVGFAHGVMNTDNMSILGLTFDYGPYGFLDDYNPNYICNHSDYSGRYAFNQQPSIALWNLAALGYALSPLIESDAANAILDTFEPQLQTAYSKNMRAKLGLITHNDQDGYLFKNLFNCLTALQLDYTLFFRTLSAISVTDIASNTTALLTASSTNKYHSNENQAQLATWLTQYQQRVIQELDQTDISVSDAERLNKMLATNPKFILRNYLAQLAIQEAEQGDYSRIESLMEVLASPFDEHKNYQAMAQLPPEWGKTLAISCSS</sequence>
<reference evidence="9" key="1">
    <citation type="submission" date="2023-07" db="EMBL/GenBank/DDBJ databases">
        <title>Genome content predicts the carbon catabolic preferences of heterotrophic bacteria.</title>
        <authorList>
            <person name="Gralka M."/>
        </authorList>
    </citation>
    <scope>NUCLEOTIDE SEQUENCE</scope>
    <source>
        <strain evidence="9">G2M05</strain>
    </source>
</reference>
<evidence type="ECO:0000313" key="9">
    <source>
        <dbReference type="EMBL" id="MDO6542928.1"/>
    </source>
</evidence>
<dbReference type="EC" id="2.7.7.108" evidence="8"/>
<keyword evidence="3 8" id="KW-0548">Nucleotidyltransferase</keyword>
<evidence type="ECO:0000256" key="7">
    <source>
        <dbReference type="ARBA" id="ARBA00022842"/>
    </source>
</evidence>
<dbReference type="NCBIfam" id="NF000658">
    <property type="entry name" value="PRK00029.1"/>
    <property type="match status" value="1"/>
</dbReference>
<feature type="binding site" evidence="8">
    <location>
        <position position="126"/>
    </location>
    <ligand>
        <name>ATP</name>
        <dbReference type="ChEBI" id="CHEBI:30616"/>
    </ligand>
</feature>
<comment type="catalytic activity">
    <reaction evidence="8">
        <text>L-histidyl-[protein] + UTP = N(tele)-(5'-uridylyl)-L-histidyl-[protein] + diphosphate</text>
        <dbReference type="Rhea" id="RHEA:83891"/>
        <dbReference type="Rhea" id="RHEA-COMP:9745"/>
        <dbReference type="Rhea" id="RHEA-COMP:20239"/>
        <dbReference type="ChEBI" id="CHEBI:29979"/>
        <dbReference type="ChEBI" id="CHEBI:33019"/>
        <dbReference type="ChEBI" id="CHEBI:46398"/>
        <dbReference type="ChEBI" id="CHEBI:233474"/>
    </reaction>
</comment>
<comment type="catalytic activity">
    <reaction evidence="8">
        <text>L-seryl-[protein] + ATP = 3-O-(5'-adenylyl)-L-seryl-[protein] + diphosphate</text>
        <dbReference type="Rhea" id="RHEA:58120"/>
        <dbReference type="Rhea" id="RHEA-COMP:9863"/>
        <dbReference type="Rhea" id="RHEA-COMP:15073"/>
        <dbReference type="ChEBI" id="CHEBI:29999"/>
        <dbReference type="ChEBI" id="CHEBI:30616"/>
        <dbReference type="ChEBI" id="CHEBI:33019"/>
        <dbReference type="ChEBI" id="CHEBI:142516"/>
        <dbReference type="EC" id="2.7.7.108"/>
    </reaction>
</comment>
<evidence type="ECO:0000256" key="2">
    <source>
        <dbReference type="ARBA" id="ARBA00022679"/>
    </source>
</evidence>
<dbReference type="GO" id="GO:0070733">
    <property type="term" value="F:AMPylase activity"/>
    <property type="evidence" value="ECO:0007669"/>
    <property type="project" value="UniProtKB-EC"/>
</dbReference>
<dbReference type="RefSeq" id="WP_303499428.1">
    <property type="nucleotide sequence ID" value="NZ_JAUOPU010000008.1"/>
</dbReference>
<dbReference type="HAMAP" id="MF_00692">
    <property type="entry name" value="SelO"/>
    <property type="match status" value="1"/>
</dbReference>
<dbReference type="InterPro" id="IPR003846">
    <property type="entry name" value="SelO"/>
</dbReference>
<dbReference type="GO" id="GO:0005524">
    <property type="term" value="F:ATP binding"/>
    <property type="evidence" value="ECO:0007669"/>
    <property type="project" value="UniProtKB-UniRule"/>
</dbReference>
<gene>
    <name evidence="8" type="primary">ydiU</name>
    <name evidence="8" type="synonym">selO</name>
    <name evidence="9" type="ORF">Q4568_10305</name>
</gene>
<feature type="binding site" evidence="8">
    <location>
        <position position="94"/>
    </location>
    <ligand>
        <name>ATP</name>
        <dbReference type="ChEBI" id="CHEBI:30616"/>
    </ligand>
</feature>
<evidence type="ECO:0000256" key="3">
    <source>
        <dbReference type="ARBA" id="ARBA00022695"/>
    </source>
</evidence>
<dbReference type="Pfam" id="PF02696">
    <property type="entry name" value="SelO"/>
    <property type="match status" value="1"/>
</dbReference>
<dbReference type="GO" id="GO:0000287">
    <property type="term" value="F:magnesium ion binding"/>
    <property type="evidence" value="ECO:0007669"/>
    <property type="project" value="UniProtKB-UniRule"/>
</dbReference>
<feature type="binding site" evidence="8">
    <location>
        <position position="263"/>
    </location>
    <ligand>
        <name>Mg(2+)</name>
        <dbReference type="ChEBI" id="CHEBI:18420"/>
    </ligand>
</feature>
<comment type="cofactor">
    <cofactor evidence="8">
        <name>Mg(2+)</name>
        <dbReference type="ChEBI" id="CHEBI:18420"/>
    </cofactor>
    <cofactor evidence="8">
        <name>Mn(2+)</name>
        <dbReference type="ChEBI" id="CHEBI:29035"/>
    </cofactor>
</comment>
<evidence type="ECO:0000256" key="5">
    <source>
        <dbReference type="ARBA" id="ARBA00022741"/>
    </source>
</evidence>
<feature type="binding site" evidence="8">
    <location>
        <position position="184"/>
    </location>
    <ligand>
        <name>ATP</name>
        <dbReference type="ChEBI" id="CHEBI:30616"/>
    </ligand>
</feature>
<dbReference type="EC" id="2.7.7.-" evidence="8"/>
<dbReference type="PANTHER" id="PTHR32057">
    <property type="entry name" value="PROTEIN ADENYLYLTRANSFERASE SELO, MITOCHONDRIAL"/>
    <property type="match status" value="1"/>
</dbReference>
<evidence type="ECO:0000256" key="1">
    <source>
        <dbReference type="ARBA" id="ARBA00009747"/>
    </source>
</evidence>
<dbReference type="EMBL" id="JAUOPU010000008">
    <property type="protein sequence ID" value="MDO6542928.1"/>
    <property type="molecule type" value="Genomic_DNA"/>
</dbReference>
<feature type="binding site" evidence="8">
    <location>
        <position position="177"/>
    </location>
    <ligand>
        <name>ATP</name>
        <dbReference type="ChEBI" id="CHEBI:30616"/>
    </ligand>
</feature>
<keyword evidence="8" id="KW-0464">Manganese</keyword>
<keyword evidence="2 8" id="KW-0808">Transferase</keyword>
<keyword evidence="4 8" id="KW-0479">Metal-binding</keyword>
<dbReference type="Proteomes" id="UP001170624">
    <property type="component" value="Unassembled WGS sequence"/>
</dbReference>
<evidence type="ECO:0000256" key="4">
    <source>
        <dbReference type="ARBA" id="ARBA00022723"/>
    </source>
</evidence>
<feature type="binding site" evidence="8">
    <location>
        <position position="254"/>
    </location>
    <ligand>
        <name>Mg(2+)</name>
        <dbReference type="ChEBI" id="CHEBI:18420"/>
    </ligand>
</feature>
<comment type="similarity">
    <text evidence="1 8">Belongs to the SELO family.</text>
</comment>
<dbReference type="GO" id="GO:0030145">
    <property type="term" value="F:manganese ion binding"/>
    <property type="evidence" value="ECO:0007669"/>
    <property type="project" value="UniProtKB-UniRule"/>
</dbReference>
<feature type="active site" description="Proton acceptor" evidence="8">
    <location>
        <position position="253"/>
    </location>
</feature>
<evidence type="ECO:0000313" key="10">
    <source>
        <dbReference type="Proteomes" id="UP001170624"/>
    </source>
</evidence>
<keyword evidence="7 8" id="KW-0460">Magnesium</keyword>
<evidence type="ECO:0000256" key="8">
    <source>
        <dbReference type="HAMAP-Rule" id="MF_00692"/>
    </source>
</evidence>
<accession>A0AAW7Y7Q6</accession>
<dbReference type="PANTHER" id="PTHR32057:SF14">
    <property type="entry name" value="PROTEIN ADENYLYLTRANSFERASE SELO, MITOCHONDRIAL"/>
    <property type="match status" value="1"/>
</dbReference>
<comment type="catalytic activity">
    <reaction evidence="8">
        <text>L-threonyl-[protein] + ATP = 3-O-(5'-adenylyl)-L-threonyl-[protein] + diphosphate</text>
        <dbReference type="Rhea" id="RHEA:54292"/>
        <dbReference type="Rhea" id="RHEA-COMP:11060"/>
        <dbReference type="Rhea" id="RHEA-COMP:13847"/>
        <dbReference type="ChEBI" id="CHEBI:30013"/>
        <dbReference type="ChEBI" id="CHEBI:30616"/>
        <dbReference type="ChEBI" id="CHEBI:33019"/>
        <dbReference type="ChEBI" id="CHEBI:138113"/>
        <dbReference type="EC" id="2.7.7.108"/>
    </reaction>
</comment>
<organism evidence="9 10">
    <name type="scientific">Photobacterium sanguinicancri</name>
    <dbReference type="NCBI Taxonomy" id="875932"/>
    <lineage>
        <taxon>Bacteria</taxon>
        <taxon>Pseudomonadati</taxon>
        <taxon>Pseudomonadota</taxon>
        <taxon>Gammaproteobacteria</taxon>
        <taxon>Vibrionales</taxon>
        <taxon>Vibrionaceae</taxon>
        <taxon>Photobacterium</taxon>
    </lineage>
</organism>
<comment type="catalytic activity">
    <reaction evidence="8">
        <text>L-seryl-[protein] + UTP = O-(5'-uridylyl)-L-seryl-[protein] + diphosphate</text>
        <dbReference type="Rhea" id="RHEA:64604"/>
        <dbReference type="Rhea" id="RHEA-COMP:9863"/>
        <dbReference type="Rhea" id="RHEA-COMP:16635"/>
        <dbReference type="ChEBI" id="CHEBI:29999"/>
        <dbReference type="ChEBI" id="CHEBI:33019"/>
        <dbReference type="ChEBI" id="CHEBI:46398"/>
        <dbReference type="ChEBI" id="CHEBI:156051"/>
    </reaction>
</comment>
<keyword evidence="5 8" id="KW-0547">Nucleotide-binding</keyword>
<feature type="binding site" evidence="8">
    <location>
        <position position="127"/>
    </location>
    <ligand>
        <name>ATP</name>
        <dbReference type="ChEBI" id="CHEBI:30616"/>
    </ligand>
</feature>
<protein>
    <recommendedName>
        <fullName evidence="8">Protein nucleotidyltransferase YdiU</fullName>
        <ecNumber evidence="8">2.7.7.-</ecNumber>
    </recommendedName>
    <alternativeName>
        <fullName evidence="8">Protein adenylyltransferase YdiU</fullName>
        <ecNumber evidence="8">2.7.7.108</ecNumber>
    </alternativeName>
    <alternativeName>
        <fullName evidence="8">Protein uridylyltransferase YdiU</fullName>
        <ecNumber evidence="8">2.7.7.-</ecNumber>
    </alternativeName>
</protein>
<name>A0AAW7Y7Q6_9GAMM</name>
<proteinExistence type="inferred from homology"/>
<evidence type="ECO:0000256" key="6">
    <source>
        <dbReference type="ARBA" id="ARBA00022840"/>
    </source>
</evidence>
<keyword evidence="6 8" id="KW-0067">ATP-binding</keyword>
<comment type="function">
    <text evidence="8">Nucleotidyltransferase involved in the post-translational modification of proteins. It can catalyze the addition of adenosine monophosphate (AMP) or uridine monophosphate (UMP) to a protein, resulting in modifications known as AMPylation and UMPylation.</text>
</comment>
<feature type="binding site" evidence="8">
    <location>
        <position position="93"/>
    </location>
    <ligand>
        <name>ATP</name>
        <dbReference type="ChEBI" id="CHEBI:30616"/>
    </ligand>
</feature>
<feature type="binding site" evidence="8">
    <location>
        <position position="91"/>
    </location>
    <ligand>
        <name>ATP</name>
        <dbReference type="ChEBI" id="CHEBI:30616"/>
    </ligand>
</feature>
<dbReference type="AlphaFoldDB" id="A0AAW7Y7Q6"/>
<feature type="binding site" evidence="8">
    <location>
        <position position="263"/>
    </location>
    <ligand>
        <name>ATP</name>
        <dbReference type="ChEBI" id="CHEBI:30616"/>
    </ligand>
</feature>
<comment type="catalytic activity">
    <reaction evidence="8">
        <text>L-tyrosyl-[protein] + UTP = O-(5'-uridylyl)-L-tyrosyl-[protein] + diphosphate</text>
        <dbReference type="Rhea" id="RHEA:83887"/>
        <dbReference type="Rhea" id="RHEA-COMP:10136"/>
        <dbReference type="Rhea" id="RHEA-COMP:20238"/>
        <dbReference type="ChEBI" id="CHEBI:33019"/>
        <dbReference type="ChEBI" id="CHEBI:46398"/>
        <dbReference type="ChEBI" id="CHEBI:46858"/>
        <dbReference type="ChEBI" id="CHEBI:90602"/>
    </reaction>
</comment>
<feature type="binding site" evidence="8">
    <location>
        <position position="114"/>
    </location>
    <ligand>
        <name>ATP</name>
        <dbReference type="ChEBI" id="CHEBI:30616"/>
    </ligand>
</feature>
<comment type="caution">
    <text evidence="9">The sequence shown here is derived from an EMBL/GenBank/DDBJ whole genome shotgun (WGS) entry which is preliminary data.</text>
</comment>
<comment type="catalytic activity">
    <reaction evidence="8">
        <text>L-tyrosyl-[protein] + ATP = O-(5'-adenylyl)-L-tyrosyl-[protein] + diphosphate</text>
        <dbReference type="Rhea" id="RHEA:54288"/>
        <dbReference type="Rhea" id="RHEA-COMP:10136"/>
        <dbReference type="Rhea" id="RHEA-COMP:13846"/>
        <dbReference type="ChEBI" id="CHEBI:30616"/>
        <dbReference type="ChEBI" id="CHEBI:33019"/>
        <dbReference type="ChEBI" id="CHEBI:46858"/>
        <dbReference type="ChEBI" id="CHEBI:83624"/>
        <dbReference type="EC" id="2.7.7.108"/>
    </reaction>
</comment>